<feature type="compositionally biased region" description="Pro residues" evidence="1">
    <location>
        <begin position="1"/>
        <end position="16"/>
    </location>
</feature>
<feature type="region of interest" description="Disordered" evidence="1">
    <location>
        <begin position="1"/>
        <end position="24"/>
    </location>
</feature>
<sequence>MPTPHPPRPPYPPPGGVPEESDEGLAARLRGRPDGEAGPSVALLMARHWQPVREYAVICLASPADVVDLVTAAAFHQVLDRLALGEPAVALRPRLLVAVRETVRHWSSDDRIAGVLPELGKPAGGRGMRAAKSMTPENRRLADRSFQALPGLARCLLWHTEVEAEPLSVPAGLLGMDTVTAAAALEQARDKFREGCVHAHRELAPTKDCRFYNRLLDVPIRRGGALLPDVQQHLTECRYCRNAAEQLSHFEGALGGLIAESVLGWGARRYLDTRPGRNKDAAARARGSARHGAGRRRLLSRIPAQLRRPPGGPRSSRTLLTGVGLASAGLIAIMLAAGLLSDDDGVDPAASATGGGTATGLPPAVSTAPPGTAQLPNAPRQTRLRNAESELCLDIRGAVEAGAGTELAKCSDDDTQQWSYEKDGLLRSVAEPDLCLDSHVDAGVVILGRCVDEDSERADDVRYDLTVQGELLPRWDEQLALAATTADAGADIVVKVRDGSEGQRWFTDPATSPSPGSLSGAEVETPGARAVRLGEEDA</sequence>
<name>A0A7H8T4A3_STRCX</name>
<feature type="region of interest" description="Disordered" evidence="1">
    <location>
        <begin position="503"/>
        <end position="538"/>
    </location>
</feature>
<evidence type="ECO:0000256" key="1">
    <source>
        <dbReference type="SAM" id="MobiDB-lite"/>
    </source>
</evidence>
<dbReference type="GO" id="GO:0030246">
    <property type="term" value="F:carbohydrate binding"/>
    <property type="evidence" value="ECO:0007669"/>
    <property type="project" value="UniProtKB-KW"/>
</dbReference>
<dbReference type="SMART" id="SM00458">
    <property type="entry name" value="RICIN"/>
    <property type="match status" value="1"/>
</dbReference>
<proteinExistence type="predicted"/>
<protein>
    <submittedName>
        <fullName evidence="3">Ricin-type beta-trefoil lectin domain protein</fullName>
    </submittedName>
</protein>
<dbReference type="Proteomes" id="UP000509418">
    <property type="component" value="Chromosome"/>
</dbReference>
<accession>A0A7H8T4A3</accession>
<feature type="region of interest" description="Disordered" evidence="1">
    <location>
        <begin position="350"/>
        <end position="381"/>
    </location>
</feature>
<dbReference type="InterPro" id="IPR035992">
    <property type="entry name" value="Ricin_B-like_lectins"/>
</dbReference>
<organism evidence="3 4">
    <name type="scientific">Streptomyces chartreusis</name>
    <dbReference type="NCBI Taxonomy" id="1969"/>
    <lineage>
        <taxon>Bacteria</taxon>
        <taxon>Bacillati</taxon>
        <taxon>Actinomycetota</taxon>
        <taxon>Actinomycetes</taxon>
        <taxon>Kitasatosporales</taxon>
        <taxon>Streptomycetaceae</taxon>
        <taxon>Streptomyces</taxon>
    </lineage>
</organism>
<dbReference type="Pfam" id="PF00652">
    <property type="entry name" value="Ricin_B_lectin"/>
    <property type="match status" value="1"/>
</dbReference>
<dbReference type="PROSITE" id="PS50231">
    <property type="entry name" value="RICIN_B_LECTIN"/>
    <property type="match status" value="1"/>
</dbReference>
<feature type="region of interest" description="Disordered" evidence="1">
    <location>
        <begin position="277"/>
        <end position="318"/>
    </location>
</feature>
<feature type="domain" description="Ricin B lectin" evidence="2">
    <location>
        <begin position="378"/>
        <end position="508"/>
    </location>
</feature>
<dbReference type="Gene3D" id="2.80.10.50">
    <property type="match status" value="1"/>
</dbReference>
<feature type="compositionally biased region" description="Low complexity" evidence="1">
    <location>
        <begin position="307"/>
        <end position="317"/>
    </location>
</feature>
<dbReference type="EMBL" id="CP056041">
    <property type="protein sequence ID" value="QKZ16690.1"/>
    <property type="molecule type" value="Genomic_DNA"/>
</dbReference>
<feature type="compositionally biased region" description="Basic residues" evidence="1">
    <location>
        <begin position="287"/>
        <end position="299"/>
    </location>
</feature>
<dbReference type="SUPFAM" id="SSF50370">
    <property type="entry name" value="Ricin B-like lectins"/>
    <property type="match status" value="1"/>
</dbReference>
<gene>
    <name evidence="3" type="ORF">HUT05_04485</name>
</gene>
<dbReference type="RefSeq" id="WP_176574258.1">
    <property type="nucleotide sequence ID" value="NZ_CBDRGH010000019.1"/>
</dbReference>
<keyword evidence="4" id="KW-1185">Reference proteome</keyword>
<evidence type="ECO:0000313" key="4">
    <source>
        <dbReference type="Proteomes" id="UP000509418"/>
    </source>
</evidence>
<reference evidence="3 4" key="1">
    <citation type="submission" date="2020-06" db="EMBL/GenBank/DDBJ databases">
        <title>Genome mining for natural products.</title>
        <authorList>
            <person name="Zhang B."/>
            <person name="Shi J."/>
            <person name="Ge H."/>
        </authorList>
    </citation>
    <scope>NUCLEOTIDE SEQUENCE [LARGE SCALE GENOMIC DNA]</scope>
    <source>
        <strain evidence="3 4">NA02069</strain>
    </source>
</reference>
<keyword evidence="3" id="KW-0430">Lectin</keyword>
<dbReference type="AlphaFoldDB" id="A0A7H8T4A3"/>
<evidence type="ECO:0000259" key="2">
    <source>
        <dbReference type="SMART" id="SM00458"/>
    </source>
</evidence>
<dbReference type="InterPro" id="IPR000772">
    <property type="entry name" value="Ricin_B_lectin"/>
</dbReference>
<evidence type="ECO:0000313" key="3">
    <source>
        <dbReference type="EMBL" id="QKZ16690.1"/>
    </source>
</evidence>